<dbReference type="PANTHER" id="PTHR21600">
    <property type="entry name" value="MITOCHONDRIAL RNA PSEUDOURIDINE SYNTHASE"/>
    <property type="match status" value="1"/>
</dbReference>
<dbReference type="Gene3D" id="3.30.2350.10">
    <property type="entry name" value="Pseudouridine synthase"/>
    <property type="match status" value="1"/>
</dbReference>
<proteinExistence type="inferred from homology"/>
<keyword evidence="4" id="KW-1185">Reference proteome</keyword>
<dbReference type="InterPro" id="IPR020103">
    <property type="entry name" value="PsdUridine_synth_cat_dom_sf"/>
</dbReference>
<evidence type="ECO:0000259" key="2">
    <source>
        <dbReference type="Pfam" id="PF00849"/>
    </source>
</evidence>
<dbReference type="NCBIfam" id="TIGR01621">
    <property type="entry name" value="RluA-like"/>
    <property type="match status" value="1"/>
</dbReference>
<dbReference type="Proteomes" id="UP001500392">
    <property type="component" value="Unassembled WGS sequence"/>
</dbReference>
<evidence type="ECO:0000313" key="4">
    <source>
        <dbReference type="Proteomes" id="UP001500392"/>
    </source>
</evidence>
<evidence type="ECO:0000256" key="1">
    <source>
        <dbReference type="ARBA" id="ARBA00010876"/>
    </source>
</evidence>
<evidence type="ECO:0000313" key="3">
    <source>
        <dbReference type="EMBL" id="GAA4085043.1"/>
    </source>
</evidence>
<comment type="caution">
    <text evidence="3">The sequence shown here is derived from an EMBL/GenBank/DDBJ whole genome shotgun (WGS) entry which is preliminary data.</text>
</comment>
<dbReference type="InterPro" id="IPR006145">
    <property type="entry name" value="PsdUridine_synth_RsuA/RluA"/>
</dbReference>
<organism evidence="3 4">
    <name type="scientific">Zhongshania borealis</name>
    <dbReference type="NCBI Taxonomy" id="889488"/>
    <lineage>
        <taxon>Bacteria</taxon>
        <taxon>Pseudomonadati</taxon>
        <taxon>Pseudomonadota</taxon>
        <taxon>Gammaproteobacteria</taxon>
        <taxon>Cellvibrionales</taxon>
        <taxon>Spongiibacteraceae</taxon>
        <taxon>Zhongshania</taxon>
    </lineage>
</organism>
<dbReference type="PROSITE" id="PS01129">
    <property type="entry name" value="PSI_RLU"/>
    <property type="match status" value="1"/>
</dbReference>
<protein>
    <submittedName>
        <fullName evidence="3">TIGR01621 family pseudouridine synthase</fullName>
    </submittedName>
</protein>
<accession>A0ABP7WC83</accession>
<comment type="similarity">
    <text evidence="1">Belongs to the pseudouridine synthase RluA family.</text>
</comment>
<dbReference type="Pfam" id="PF00849">
    <property type="entry name" value="PseudoU_synth_2"/>
    <property type="match status" value="1"/>
</dbReference>
<feature type="domain" description="Pseudouridine synthase RsuA/RluA-like" evidence="2">
    <location>
        <begin position="47"/>
        <end position="190"/>
    </location>
</feature>
<sequence>MMKYSAKLMFYAGYLMARVLIMGNAALINMSGVDSQDSYTLIEASSDYIVIDKSPGVNLHRNYAKQSLVDILNADFPGINLHLVHRLDDATSGLLLLAKNPEAAAELGALFANREIEKYYLALADGKPSKKQGSVVGDIKKSRSGSYLLSRTRSNPSVTQFFSYSLGSGRRAYLLKPHTGKTHQLRVVMKSLGTAIIGDNRYGPTSQESDRMYLHATALRFRFRGEQRVYVSLPKFGELFADGGLATALLDCQSPWALPWPSLN</sequence>
<dbReference type="InterPro" id="IPR050188">
    <property type="entry name" value="RluA_PseudoU_synthase"/>
</dbReference>
<gene>
    <name evidence="3" type="ORF">GCM10022414_04790</name>
</gene>
<reference evidence="4" key="1">
    <citation type="journal article" date="2019" name="Int. J. Syst. Evol. Microbiol.">
        <title>The Global Catalogue of Microorganisms (GCM) 10K type strain sequencing project: providing services to taxonomists for standard genome sequencing and annotation.</title>
        <authorList>
            <consortium name="The Broad Institute Genomics Platform"/>
            <consortium name="The Broad Institute Genome Sequencing Center for Infectious Disease"/>
            <person name="Wu L."/>
            <person name="Ma J."/>
        </authorList>
    </citation>
    <scope>NUCLEOTIDE SEQUENCE [LARGE SCALE GENOMIC DNA]</scope>
    <source>
        <strain evidence="4">JCM 17304</strain>
    </source>
</reference>
<dbReference type="EMBL" id="BAABDM010000001">
    <property type="protein sequence ID" value="GAA4085043.1"/>
    <property type="molecule type" value="Genomic_DNA"/>
</dbReference>
<dbReference type="SUPFAM" id="SSF55120">
    <property type="entry name" value="Pseudouridine synthase"/>
    <property type="match status" value="1"/>
</dbReference>
<dbReference type="InterPro" id="IPR006508">
    <property type="entry name" value="PsdUridine_synth_RluA-like"/>
</dbReference>
<dbReference type="InterPro" id="IPR006224">
    <property type="entry name" value="PsdUridine_synth_RluA-like_CS"/>
</dbReference>
<dbReference type="PANTHER" id="PTHR21600:SF87">
    <property type="entry name" value="RNA PSEUDOURIDYLATE SYNTHASE DOMAIN-CONTAINING PROTEIN 1"/>
    <property type="match status" value="1"/>
</dbReference>
<name>A0ABP7WC83_9GAMM</name>
<dbReference type="CDD" id="cd02869">
    <property type="entry name" value="PseudoU_synth_RluA_like"/>
    <property type="match status" value="1"/>
</dbReference>